<feature type="compositionally biased region" description="Polar residues" evidence="1">
    <location>
        <begin position="337"/>
        <end position="351"/>
    </location>
</feature>
<dbReference type="InParanoid" id="A0A286URC5"/>
<protein>
    <submittedName>
        <fullName evidence="2">Uncharacterized protein</fullName>
    </submittedName>
</protein>
<feature type="compositionally biased region" description="Polar residues" evidence="1">
    <location>
        <begin position="736"/>
        <end position="763"/>
    </location>
</feature>
<sequence length="952" mass="105456">MGRKQRTRPVSDDCYSFVDLEGEDEEQHVQTPTQSPFLRPSALFITNDIEALLEEAERIHLRDDQPRSINSSNTNNSRDTPTPLIGLPPPPRSQRATANHSRIHQGLTAQGRGRESVMDKNFPSSGNTKVISSVSTTITNVPTVTATLLGTDVIDATKMQDNTENTHSLPNRLSEFGPKSNQYTQERWTMNSNKAYIHNNRTSPASAESVSASHVNSLATHLPTRTLLTRARSNSRDSDFSSTSSHDPPSTIHEPRISVSSTIYPESTYDDLPSPVALTSPNFGRNAGSRYSVISSASSFLETDRPQTSASNVTRTSSLFETFGTRSELPRPIPTYPYTSFGSSNNQSNHNSPLPRPRSSQSERPHRSSSGPKPALPTAPKPDFRRSRSVQPPPTNPLISKPPSRSSSPKLSGRFTNPAAAMFPDSNRSNSLPPTTNYLHPQERAELIRKTRKLTQVLGQAPSPVNPPEELTDSPVLNNCLLPMMPTRKAHYKGALSVPETSNITTSIQGAIDTHIAAITAERTHSLSPIRFRSKHSEAGHDSDDSMSPFDSPDAVTPLSVKKRNGDPSIRSPTLVSASDSFIDMSDLDSPRLARAPSMYSLAESMTEEQKMEEDRRKKRERVAKVHRFLGSRVPTELVLGPGLGAPLPLPAPDSDILSDGETSAQARLWLRRRRNSLASSDPLERLTDAERLKMDLSDKEKAIVVKRALKMERVFGEHPPQSLFRGGPSRPPLQVTGSVSQIKTMPRSAPTSPHENNMNQSAYRKGKSKVSHRPGTSESSRRLLDPSGDYEASEIAYDGSSDVYFHYRSSLVSLTNIVDNDDRRSLVELHEYINEDLSYGHRDKRDSFSSSSIRSERRRSLPSRASHASLASQFTLSEPRVEATPFEVRRRRAAKLSHFFGVSYRNLFGEVIDSLEMSVREDQGKGTLNADEARDLLVQLRKLKARRDEFS</sequence>
<feature type="region of interest" description="Disordered" evidence="1">
    <location>
        <begin position="719"/>
        <end position="787"/>
    </location>
</feature>
<keyword evidence="3" id="KW-1185">Reference proteome</keyword>
<organism evidence="2 3">
    <name type="scientific">Pyrrhoderma noxium</name>
    <dbReference type="NCBI Taxonomy" id="2282107"/>
    <lineage>
        <taxon>Eukaryota</taxon>
        <taxon>Fungi</taxon>
        <taxon>Dikarya</taxon>
        <taxon>Basidiomycota</taxon>
        <taxon>Agaricomycotina</taxon>
        <taxon>Agaricomycetes</taxon>
        <taxon>Hymenochaetales</taxon>
        <taxon>Hymenochaetaceae</taxon>
        <taxon>Pyrrhoderma</taxon>
    </lineage>
</organism>
<feature type="region of interest" description="Disordered" evidence="1">
    <location>
        <begin position="843"/>
        <end position="867"/>
    </location>
</feature>
<evidence type="ECO:0000256" key="1">
    <source>
        <dbReference type="SAM" id="MobiDB-lite"/>
    </source>
</evidence>
<comment type="caution">
    <text evidence="2">The sequence shown here is derived from an EMBL/GenBank/DDBJ whole genome shotgun (WGS) entry which is preliminary data.</text>
</comment>
<feature type="compositionally biased region" description="Polar residues" evidence="1">
    <location>
        <begin position="426"/>
        <end position="438"/>
    </location>
</feature>
<evidence type="ECO:0000313" key="3">
    <source>
        <dbReference type="Proteomes" id="UP000217199"/>
    </source>
</evidence>
<feature type="compositionally biased region" description="Basic and acidic residues" evidence="1">
    <location>
        <begin position="535"/>
        <end position="544"/>
    </location>
</feature>
<feature type="region of interest" description="Disordered" evidence="1">
    <location>
        <begin position="535"/>
        <end position="573"/>
    </location>
</feature>
<reference evidence="2 3" key="1">
    <citation type="journal article" date="2017" name="Mol. Ecol.">
        <title>Comparative and population genomic landscape of Phellinus noxius: A hypervariable fungus causing root rot in trees.</title>
        <authorList>
            <person name="Chung C.L."/>
            <person name="Lee T.J."/>
            <person name="Akiba M."/>
            <person name="Lee H.H."/>
            <person name="Kuo T.H."/>
            <person name="Liu D."/>
            <person name="Ke H.M."/>
            <person name="Yokoi T."/>
            <person name="Roa M.B."/>
            <person name="Lu M.J."/>
            <person name="Chang Y.Y."/>
            <person name="Ann P.J."/>
            <person name="Tsai J.N."/>
            <person name="Chen C.Y."/>
            <person name="Tzean S.S."/>
            <person name="Ota Y."/>
            <person name="Hattori T."/>
            <person name="Sahashi N."/>
            <person name="Liou R.F."/>
            <person name="Kikuchi T."/>
            <person name="Tsai I.J."/>
        </authorList>
    </citation>
    <scope>NUCLEOTIDE SEQUENCE [LARGE SCALE GENOMIC DNA]</scope>
    <source>
        <strain evidence="2 3">FFPRI411160</strain>
    </source>
</reference>
<dbReference type="OrthoDB" id="354769at2759"/>
<feature type="compositionally biased region" description="Low complexity" evidence="1">
    <location>
        <begin position="240"/>
        <end position="251"/>
    </location>
</feature>
<feature type="compositionally biased region" description="Low complexity" evidence="1">
    <location>
        <begin position="397"/>
        <end position="412"/>
    </location>
</feature>
<evidence type="ECO:0000313" key="2">
    <source>
        <dbReference type="EMBL" id="PAV22140.1"/>
    </source>
</evidence>
<feature type="region of interest" description="Disordered" evidence="1">
    <location>
        <begin position="202"/>
        <end position="258"/>
    </location>
</feature>
<gene>
    <name evidence="2" type="ORF">PNOK_0209700</name>
</gene>
<feature type="compositionally biased region" description="Low complexity" evidence="1">
    <location>
        <begin position="68"/>
        <end position="85"/>
    </location>
</feature>
<dbReference type="Proteomes" id="UP000217199">
    <property type="component" value="Unassembled WGS sequence"/>
</dbReference>
<dbReference type="AlphaFoldDB" id="A0A286URC5"/>
<feature type="compositionally biased region" description="Polar residues" evidence="1">
    <location>
        <begin position="202"/>
        <end position="219"/>
    </location>
</feature>
<accession>A0A286URC5</accession>
<name>A0A286URC5_9AGAM</name>
<dbReference type="EMBL" id="NBII01000002">
    <property type="protein sequence ID" value="PAV22140.1"/>
    <property type="molecule type" value="Genomic_DNA"/>
</dbReference>
<feature type="region of interest" description="Disordered" evidence="1">
    <location>
        <begin position="323"/>
        <end position="438"/>
    </location>
</feature>
<proteinExistence type="predicted"/>
<feature type="region of interest" description="Disordered" evidence="1">
    <location>
        <begin position="63"/>
        <end position="99"/>
    </location>
</feature>